<accession>A0AA39IEH2</accession>
<evidence type="ECO:0000313" key="3">
    <source>
        <dbReference type="Proteomes" id="UP001175271"/>
    </source>
</evidence>
<dbReference type="Proteomes" id="UP001175271">
    <property type="component" value="Unassembled WGS sequence"/>
</dbReference>
<dbReference type="Pfam" id="PF01682">
    <property type="entry name" value="DB"/>
    <property type="match status" value="1"/>
</dbReference>
<evidence type="ECO:0000259" key="1">
    <source>
        <dbReference type="Pfam" id="PF01682"/>
    </source>
</evidence>
<organism evidence="2 3">
    <name type="scientific">Steinernema hermaphroditum</name>
    <dbReference type="NCBI Taxonomy" id="289476"/>
    <lineage>
        <taxon>Eukaryota</taxon>
        <taxon>Metazoa</taxon>
        <taxon>Ecdysozoa</taxon>
        <taxon>Nematoda</taxon>
        <taxon>Chromadorea</taxon>
        <taxon>Rhabditida</taxon>
        <taxon>Tylenchina</taxon>
        <taxon>Panagrolaimomorpha</taxon>
        <taxon>Strongyloidoidea</taxon>
        <taxon>Steinernematidae</taxon>
        <taxon>Steinernema</taxon>
    </lineage>
</organism>
<dbReference type="PANTHER" id="PTHR31362">
    <property type="entry name" value="GLYCOSYLTRANSFERASE STELLO1-RELATED"/>
    <property type="match status" value="1"/>
</dbReference>
<dbReference type="InterPro" id="IPR002602">
    <property type="entry name" value="DB"/>
</dbReference>
<comment type="caution">
    <text evidence="2">The sequence shown here is derived from an EMBL/GenBank/DDBJ whole genome shotgun (WGS) entry which is preliminary data.</text>
</comment>
<sequence>MPPSRFNRSFFVLGLFLTPLLVYYSFTLAPKSDPLRRNTIKYSVPLNIKVSNSRRFSKLKSYEKDSRWIVITSVAAKPTKAIRALAEEPGWRMVIVGDTKGPMEPLDDEWIELGGHVEVVTVQRQQTMGYSILGALPYKSYTRKMIGYLYAIERGAEWIYDTDDDNRPIGLGLGQFDYGDTSYGMIYKPSNLSNRTLHDSVFNPYAFFGRQDMWPRGYPLTLLRKDNKAINQLLCSSMRAPAVQQGLVDQDPDVDAIYRLIHADPQKGLNEKFDSHAPPITLAPGVFSPFNSQNTLFHRDAFFTMGLPIGVAFRVTDIWRGYFGQKLLHMVGRSIGFYPVNAVQDRNPHSYLEDFKDEKALYFDADRLVEELTRFKCLLNTTEYCILSLSEMFVEKGFWTAVDHQLIRLWLKDLEGVGYELPALRQDHFQYSSCRPATLFFQKPIDSQNLKKHNDMKELMVWCNKGLDGKDKFVTNVFVEKQKEVEAVEQLRKTLLIITFNYKVGPPASVLQRMYEGYFAHVVYCGPFGSYEKMYKRNPVFPPLRRMSWINLTNEEMHDGFFAYMCTIKAIEMRIQNIDGYVTLADDAIFNLWTPFAMDHFRLKTASFQPYHYWLSNEFGLPALGRTTERYKQAAMYRSSSALGRAVRWFDRELHNFGHHFLMDAATWAVSDFYYLPKEFEHYFRTLGNVMLEERVFHEIALARLAAPMGWWPFFINATLMDIPNSLQLWFRRDNYSDLYSDSLLFIHPVKLSYTSDLTNRSIFCQSVVKSFVRNLRKEEHSITVKHEPTPISVANNDSQVFQCCQQSSELPKSCHHLCNVETINPVMILELMGGRHKDCELDGDQFVSLMKCFIENAEKDDLEECCQKRFLQDRLTPEVCEDFCSGNLTEWRMPEYRRYCDEITVDIVQCYAWTVLS</sequence>
<dbReference type="EMBL" id="JAUCMV010000001">
    <property type="protein sequence ID" value="KAK0422917.1"/>
    <property type="molecule type" value="Genomic_DNA"/>
</dbReference>
<evidence type="ECO:0000313" key="2">
    <source>
        <dbReference type="EMBL" id="KAK0422917.1"/>
    </source>
</evidence>
<dbReference type="Pfam" id="PF03385">
    <property type="entry name" value="STELLO"/>
    <property type="match status" value="1"/>
</dbReference>
<reference evidence="2" key="1">
    <citation type="submission" date="2023-06" db="EMBL/GenBank/DDBJ databases">
        <title>Genomic analysis of the entomopathogenic nematode Steinernema hermaphroditum.</title>
        <authorList>
            <person name="Schwarz E.M."/>
            <person name="Heppert J.K."/>
            <person name="Baniya A."/>
            <person name="Schwartz H.T."/>
            <person name="Tan C.-H."/>
            <person name="Antoshechkin I."/>
            <person name="Sternberg P.W."/>
            <person name="Goodrich-Blair H."/>
            <person name="Dillman A.R."/>
        </authorList>
    </citation>
    <scope>NUCLEOTIDE SEQUENCE</scope>
    <source>
        <strain evidence="2">PS9179</strain>
        <tissue evidence="2">Whole animal</tissue>
    </source>
</reference>
<keyword evidence="3" id="KW-1185">Reference proteome</keyword>
<protein>
    <recommendedName>
        <fullName evidence="1">Domain of unknown function DB domain-containing protein</fullName>
    </recommendedName>
</protein>
<proteinExistence type="predicted"/>
<dbReference type="AlphaFoldDB" id="A0AA39IEH2"/>
<name>A0AA39IEH2_9BILA</name>
<feature type="domain" description="Domain of unknown function DB" evidence="1">
    <location>
        <begin position="804"/>
        <end position="912"/>
    </location>
</feature>
<dbReference type="PANTHER" id="PTHR31362:SF0">
    <property type="entry name" value="EXOSTOSIN DOMAIN-CONTAINING PROTEIN-RELATED"/>
    <property type="match status" value="1"/>
</dbReference>
<gene>
    <name evidence="2" type="ORF">QR680_007865</name>
</gene>
<dbReference type="InterPro" id="IPR005049">
    <property type="entry name" value="STL-like"/>
</dbReference>